<dbReference type="OrthoDB" id="7396853at2759"/>
<evidence type="ECO:0000256" key="1">
    <source>
        <dbReference type="ARBA" id="ARBA00001947"/>
    </source>
</evidence>
<comment type="similarity">
    <text evidence="2">Belongs to the DODA-type extradiol aromatic ring-opening dioxygenase family.</text>
</comment>
<dbReference type="GO" id="GO:0008270">
    <property type="term" value="F:zinc ion binding"/>
    <property type="evidence" value="ECO:0007669"/>
    <property type="project" value="InterPro"/>
</dbReference>
<protein>
    <submittedName>
        <fullName evidence="7">Dioxygenase</fullName>
    </submittedName>
</protein>
<dbReference type="InterPro" id="IPR004183">
    <property type="entry name" value="Xdiol_dOase_suB"/>
</dbReference>
<keyword evidence="4" id="KW-0862">Zinc</keyword>
<feature type="domain" description="Extradiol ring-cleavage dioxygenase class III enzyme subunit B" evidence="6">
    <location>
        <begin position="11"/>
        <end position="257"/>
    </location>
</feature>
<accession>A0A2P6VBV2</accession>
<dbReference type="Gene3D" id="3.40.830.10">
    <property type="entry name" value="LigB-like"/>
    <property type="match status" value="1"/>
</dbReference>
<name>A0A2P6VBV2_9CHLO</name>
<gene>
    <name evidence="7" type="ORF">C2E20_5095</name>
</gene>
<evidence type="ECO:0000313" key="7">
    <source>
        <dbReference type="EMBL" id="PSC71563.1"/>
    </source>
</evidence>
<reference evidence="7 8" key="1">
    <citation type="journal article" date="2018" name="Plant J.">
        <title>Genome sequences of Chlorella sorokiniana UTEX 1602 and Micractinium conductrix SAG 241.80: implications to maltose excretion by a green alga.</title>
        <authorList>
            <person name="Arriola M.B."/>
            <person name="Velmurugan N."/>
            <person name="Zhang Y."/>
            <person name="Plunkett M.H."/>
            <person name="Hondzo H."/>
            <person name="Barney B.M."/>
        </authorList>
    </citation>
    <scope>NUCLEOTIDE SEQUENCE [LARGE SCALE GENOMIC DNA]</scope>
    <source>
        <strain evidence="7 8">SAG 241.80</strain>
    </source>
</reference>
<dbReference type="Proteomes" id="UP000239649">
    <property type="component" value="Unassembled WGS sequence"/>
</dbReference>
<keyword evidence="5" id="KW-0560">Oxidoreductase</keyword>
<dbReference type="GO" id="GO:0016702">
    <property type="term" value="F:oxidoreductase activity, acting on single donors with incorporation of molecular oxygen, incorporation of two atoms of oxygen"/>
    <property type="evidence" value="ECO:0007669"/>
    <property type="project" value="UniProtKB-ARBA"/>
</dbReference>
<dbReference type="PIRSF" id="PIRSF006157">
    <property type="entry name" value="Doxgns_DODA"/>
    <property type="match status" value="1"/>
</dbReference>
<sequence>MAAASAARAPCIYLTHGGGPFPVIGGPGHAGLTKFLKAWPTSLPEPPKALLVVSGHWETAVPTVTSAPRPELIYDYHGFPPESYEINYPAPGDPQLADKVCSLLKAAGMECQKDAKRGFDHGTFIPLVLAFPKADIPVVQLSLAASLDPQLHIKMGEALAPLRDEGVAIIGSGSSFHNMPALFAAMGGMSEAGRAALQRSKTFDEWLQYVCTDPQLPYEKRAELLAGWRKAPEGQYSHPREEHLLPLHVCLGAGRGGAAKVVFDDLAMGVKCSSFQW</sequence>
<dbReference type="InterPro" id="IPR014436">
    <property type="entry name" value="Extradiol_dOase_DODA"/>
</dbReference>
<dbReference type="SUPFAM" id="SSF53213">
    <property type="entry name" value="LigB-like"/>
    <property type="match status" value="1"/>
</dbReference>
<evidence type="ECO:0000256" key="2">
    <source>
        <dbReference type="ARBA" id="ARBA00007581"/>
    </source>
</evidence>
<evidence type="ECO:0000259" key="6">
    <source>
        <dbReference type="Pfam" id="PF02900"/>
    </source>
</evidence>
<evidence type="ECO:0000256" key="3">
    <source>
        <dbReference type="ARBA" id="ARBA00022723"/>
    </source>
</evidence>
<dbReference type="AlphaFoldDB" id="A0A2P6VBV2"/>
<dbReference type="EMBL" id="LHPF02000014">
    <property type="protein sequence ID" value="PSC71563.1"/>
    <property type="molecule type" value="Genomic_DNA"/>
</dbReference>
<dbReference type="CDD" id="cd07363">
    <property type="entry name" value="45_DOPA_Dioxygenase"/>
    <property type="match status" value="1"/>
</dbReference>
<keyword evidence="7" id="KW-0223">Dioxygenase</keyword>
<comment type="cofactor">
    <cofactor evidence="1">
        <name>Zn(2+)</name>
        <dbReference type="ChEBI" id="CHEBI:29105"/>
    </cofactor>
</comment>
<evidence type="ECO:0000313" key="8">
    <source>
        <dbReference type="Proteomes" id="UP000239649"/>
    </source>
</evidence>
<dbReference type="PANTHER" id="PTHR30096">
    <property type="entry name" value="4,5-DOPA DIOXYGENASE EXTRADIOL-LIKE PROTEIN"/>
    <property type="match status" value="1"/>
</dbReference>
<evidence type="ECO:0000256" key="5">
    <source>
        <dbReference type="ARBA" id="ARBA00023002"/>
    </source>
</evidence>
<dbReference type="PANTHER" id="PTHR30096:SF0">
    <property type="entry name" value="4,5-DOPA DIOXYGENASE EXTRADIOL-LIKE PROTEIN"/>
    <property type="match status" value="1"/>
</dbReference>
<comment type="caution">
    <text evidence="7">The sequence shown here is derived from an EMBL/GenBank/DDBJ whole genome shotgun (WGS) entry which is preliminary data.</text>
</comment>
<dbReference type="GO" id="GO:0008198">
    <property type="term" value="F:ferrous iron binding"/>
    <property type="evidence" value="ECO:0007669"/>
    <property type="project" value="InterPro"/>
</dbReference>
<organism evidence="7 8">
    <name type="scientific">Micractinium conductrix</name>
    <dbReference type="NCBI Taxonomy" id="554055"/>
    <lineage>
        <taxon>Eukaryota</taxon>
        <taxon>Viridiplantae</taxon>
        <taxon>Chlorophyta</taxon>
        <taxon>core chlorophytes</taxon>
        <taxon>Trebouxiophyceae</taxon>
        <taxon>Chlorellales</taxon>
        <taxon>Chlorellaceae</taxon>
        <taxon>Chlorella clade</taxon>
        <taxon>Micractinium</taxon>
    </lineage>
</organism>
<keyword evidence="8" id="KW-1185">Reference proteome</keyword>
<proteinExistence type="inferred from homology"/>
<keyword evidence="3" id="KW-0479">Metal-binding</keyword>
<dbReference type="STRING" id="554055.A0A2P6VBV2"/>
<evidence type="ECO:0000256" key="4">
    <source>
        <dbReference type="ARBA" id="ARBA00022833"/>
    </source>
</evidence>
<dbReference type="Pfam" id="PF02900">
    <property type="entry name" value="LigB"/>
    <property type="match status" value="1"/>
</dbReference>